<dbReference type="SUPFAM" id="SSF53300">
    <property type="entry name" value="vWA-like"/>
    <property type="match status" value="1"/>
</dbReference>
<dbReference type="STRING" id="5722.A2FFF5"/>
<dbReference type="SMR" id="A2FFF5"/>
<evidence type="ECO:0000313" key="2">
    <source>
        <dbReference type="EMBL" id="EAX96364.1"/>
    </source>
</evidence>
<dbReference type="InParanoid" id="A2FFF5"/>
<dbReference type="PANTHER" id="PTHR13803:SF4">
    <property type="entry name" value="SECRETORY 24CD, ISOFORM C"/>
    <property type="match status" value="1"/>
</dbReference>
<dbReference type="EMBL" id="DS113762">
    <property type="protein sequence ID" value="EAX96364.1"/>
    <property type="molecule type" value="Genomic_DNA"/>
</dbReference>
<proteinExistence type="predicted"/>
<dbReference type="SUPFAM" id="SSF81995">
    <property type="entry name" value="beta-sandwich domain of Sec23/24"/>
    <property type="match status" value="1"/>
</dbReference>
<dbReference type="Proteomes" id="UP000001542">
    <property type="component" value="Unassembled WGS sequence"/>
</dbReference>
<dbReference type="eggNOG" id="KOG1985">
    <property type="taxonomic scope" value="Eukaryota"/>
</dbReference>
<organism evidence="2 3">
    <name type="scientific">Trichomonas vaginalis (strain ATCC PRA-98 / G3)</name>
    <dbReference type="NCBI Taxonomy" id="412133"/>
    <lineage>
        <taxon>Eukaryota</taxon>
        <taxon>Metamonada</taxon>
        <taxon>Parabasalia</taxon>
        <taxon>Trichomonadida</taxon>
        <taxon>Trichomonadidae</taxon>
        <taxon>Trichomonas</taxon>
    </lineage>
</organism>
<dbReference type="InterPro" id="IPR006896">
    <property type="entry name" value="Sec23/24_trunk_dom"/>
</dbReference>
<dbReference type="VEuPathDB" id="TrichDB:TVAG_337960"/>
<dbReference type="GO" id="GO:0070971">
    <property type="term" value="C:endoplasmic reticulum exit site"/>
    <property type="evidence" value="ECO:0000318"/>
    <property type="project" value="GO_Central"/>
</dbReference>
<dbReference type="RefSeq" id="XP_001309294.1">
    <property type="nucleotide sequence ID" value="XM_001309293.1"/>
</dbReference>
<dbReference type="GO" id="GO:0000149">
    <property type="term" value="F:SNARE binding"/>
    <property type="evidence" value="ECO:0000318"/>
    <property type="project" value="GO_Central"/>
</dbReference>
<dbReference type="GO" id="GO:0008270">
    <property type="term" value="F:zinc ion binding"/>
    <property type="evidence" value="ECO:0000318"/>
    <property type="project" value="GO_Central"/>
</dbReference>
<dbReference type="InterPro" id="IPR036465">
    <property type="entry name" value="vWFA_dom_sf"/>
</dbReference>
<sequence length="639" mass="72432">MTNKGKYVQPPENLVYIKRTLENKDDIWEENLVAEEPKSNPHKNYMPNFRSITTVFPHTPAMNNGAYPLGILVSPGDFHRVPLLNCSTQYIPKCFSCGAYPNICCRKVPDKNSVICPICGSEITLPKDMDVQKHQFFTSPVYDVILQESTEHLSLLNYVILIDTSKYAVESGMTRDFCTSLIKMVKTCNENASFGIITFDETLQYYDSLKNRVIQISDLDHFQFPPLKLRTLSENRQWILDSLEKISNTKSSSSADNCFPSALLATLRLLNDAGGSIIASVYGNPNYGPFCLPKSAPQLNDFSDLLYKETKQNDFYLNLGKSFNISGISLHLFACVDGSDNMNIFGLMPGVSSGNLRVVEKYSTEKDFPKLDCFINKIANTPYFYNATSTLLFDTDVFSIDNISSNGIFSDTKELSLGNFPYSSSLFYDLNMHQPTKIGVVFFQHLMKYKDYKGNSRVRVSTQWYLVSNDPTCVKTNIDPGAFLDYVGRMFANSLLCGDLNKCLPMIKSIGEQLINSLIDYMKNSEIAQKIHKLGVDGRIQDIIYIRNSNVFDFLLYLHPRTKSFGPNNCIKAKQDIDDIFFQVSKKSNLNYIKNAFGCEDLNSLPSDLPQIDSQENAELWKFVRRYPHVCQAKIKLVE</sequence>
<dbReference type="PANTHER" id="PTHR13803">
    <property type="entry name" value="SEC24-RELATED PROTEIN"/>
    <property type="match status" value="1"/>
</dbReference>
<dbReference type="KEGG" id="tva:4754134"/>
<protein>
    <submittedName>
        <fullName evidence="2">Sec23/Sec24 trunk domain containing protein</fullName>
    </submittedName>
</protein>
<dbReference type="InterPro" id="IPR050550">
    <property type="entry name" value="SEC23_SEC24_subfamily"/>
</dbReference>
<dbReference type="SUPFAM" id="SSF82919">
    <property type="entry name" value="Zn-finger domain of Sec23/24"/>
    <property type="match status" value="1"/>
</dbReference>
<gene>
    <name evidence="2" type="ORF">TVAG_337960</name>
</gene>
<dbReference type="GO" id="GO:0006886">
    <property type="term" value="P:intracellular protein transport"/>
    <property type="evidence" value="ECO:0007669"/>
    <property type="project" value="InterPro"/>
</dbReference>
<evidence type="ECO:0000259" key="1">
    <source>
        <dbReference type="Pfam" id="PF04811"/>
    </source>
</evidence>
<keyword evidence="3" id="KW-1185">Reference proteome</keyword>
<dbReference type="GO" id="GO:0090110">
    <property type="term" value="P:COPII-coated vesicle cargo loading"/>
    <property type="evidence" value="ECO:0000318"/>
    <property type="project" value="GO_Central"/>
</dbReference>
<dbReference type="OrthoDB" id="49016at2759"/>
<dbReference type="Gene3D" id="3.40.50.410">
    <property type="entry name" value="von Willebrand factor, type A domain"/>
    <property type="match status" value="1"/>
</dbReference>
<dbReference type="Gene3D" id="2.30.30.380">
    <property type="entry name" value="Zn-finger domain of Sec23/24"/>
    <property type="match status" value="1"/>
</dbReference>
<reference evidence="2" key="2">
    <citation type="journal article" date="2007" name="Science">
        <title>Draft genome sequence of the sexually transmitted pathogen Trichomonas vaginalis.</title>
        <authorList>
            <person name="Carlton J.M."/>
            <person name="Hirt R.P."/>
            <person name="Silva J.C."/>
            <person name="Delcher A.L."/>
            <person name="Schatz M."/>
            <person name="Zhao Q."/>
            <person name="Wortman J.R."/>
            <person name="Bidwell S.L."/>
            <person name="Alsmark U.C.M."/>
            <person name="Besteiro S."/>
            <person name="Sicheritz-Ponten T."/>
            <person name="Noel C.J."/>
            <person name="Dacks J.B."/>
            <person name="Foster P.G."/>
            <person name="Simillion C."/>
            <person name="Van de Peer Y."/>
            <person name="Miranda-Saavedra D."/>
            <person name="Barton G.J."/>
            <person name="Westrop G.D."/>
            <person name="Mueller S."/>
            <person name="Dessi D."/>
            <person name="Fiori P.L."/>
            <person name="Ren Q."/>
            <person name="Paulsen I."/>
            <person name="Zhang H."/>
            <person name="Bastida-Corcuera F.D."/>
            <person name="Simoes-Barbosa A."/>
            <person name="Brown M.T."/>
            <person name="Hayes R.D."/>
            <person name="Mukherjee M."/>
            <person name="Okumura C.Y."/>
            <person name="Schneider R."/>
            <person name="Smith A.J."/>
            <person name="Vanacova S."/>
            <person name="Villalvazo M."/>
            <person name="Haas B.J."/>
            <person name="Pertea M."/>
            <person name="Feldblyum T.V."/>
            <person name="Utterback T.R."/>
            <person name="Shu C.L."/>
            <person name="Osoegawa K."/>
            <person name="de Jong P.J."/>
            <person name="Hrdy I."/>
            <person name="Horvathova L."/>
            <person name="Zubacova Z."/>
            <person name="Dolezal P."/>
            <person name="Malik S.B."/>
            <person name="Logsdon J.M. Jr."/>
            <person name="Henze K."/>
            <person name="Gupta A."/>
            <person name="Wang C.C."/>
            <person name="Dunne R.L."/>
            <person name="Upcroft J.A."/>
            <person name="Upcroft P."/>
            <person name="White O."/>
            <person name="Salzberg S.L."/>
            <person name="Tang P."/>
            <person name="Chiu C.-H."/>
            <person name="Lee Y.-S."/>
            <person name="Embley T.M."/>
            <person name="Coombs G.H."/>
            <person name="Mottram J.C."/>
            <person name="Tachezy J."/>
            <person name="Fraser-Liggett C.M."/>
            <person name="Johnson P.J."/>
        </authorList>
    </citation>
    <scope>NUCLEOTIDE SEQUENCE [LARGE SCALE GENOMIC DNA]</scope>
    <source>
        <strain evidence="2">G3</strain>
    </source>
</reference>
<dbReference type="InterPro" id="IPR036174">
    <property type="entry name" value="Znf_Sec23_Sec24_sf"/>
</dbReference>
<dbReference type="AlphaFoldDB" id="A2FFF5"/>
<dbReference type="Pfam" id="PF04811">
    <property type="entry name" value="Sec23_trunk"/>
    <property type="match status" value="1"/>
</dbReference>
<dbReference type="VEuPathDB" id="TrichDB:TVAGG3_0176780"/>
<feature type="domain" description="Sec23/Sec24 trunk" evidence="1">
    <location>
        <begin position="157"/>
        <end position="371"/>
    </location>
</feature>
<evidence type="ECO:0000313" key="3">
    <source>
        <dbReference type="Proteomes" id="UP000001542"/>
    </source>
</evidence>
<reference evidence="2" key="1">
    <citation type="submission" date="2006-10" db="EMBL/GenBank/DDBJ databases">
        <authorList>
            <person name="Amadeo P."/>
            <person name="Zhao Q."/>
            <person name="Wortman J."/>
            <person name="Fraser-Liggett C."/>
            <person name="Carlton J."/>
        </authorList>
    </citation>
    <scope>NUCLEOTIDE SEQUENCE</scope>
    <source>
        <strain evidence="2">G3</strain>
    </source>
</reference>
<accession>A2FFF5</accession>
<dbReference type="GO" id="GO:0030127">
    <property type="term" value="C:COPII vesicle coat"/>
    <property type="evidence" value="ECO:0000318"/>
    <property type="project" value="GO_Central"/>
</dbReference>
<name>A2FFF5_TRIV3</name>